<dbReference type="AlphaFoldDB" id="A0A2K9LMB1"/>
<dbReference type="KEGG" id="kak:Kalk_14010"/>
<accession>A0A2K9LMB1</accession>
<proteinExistence type="predicted"/>
<organism evidence="1 2">
    <name type="scientific">Ketobacter alkanivorans</name>
    <dbReference type="NCBI Taxonomy" id="1917421"/>
    <lineage>
        <taxon>Bacteria</taxon>
        <taxon>Pseudomonadati</taxon>
        <taxon>Pseudomonadota</taxon>
        <taxon>Gammaproteobacteria</taxon>
        <taxon>Pseudomonadales</taxon>
        <taxon>Ketobacteraceae</taxon>
        <taxon>Ketobacter</taxon>
    </lineage>
</organism>
<sequence length="347" mass="39306">MTTEQKLLIRPVKHPLERIDDYVVRLSAANGFSSAMTLSTYLRAWCKVAGYSIRGLDSADTMARMLSRYLDRIVETKSFDRPAFAKANLILKTCKACLSEHKAIPFYWYLDDYQVCHIHYQPLSKPDSNETFDHVDVDLPQHPIVDFLDSSDPWLAYTNMQKCADELRWLCWRLKQFYEAHLGIRVHTMNALGWINSTPPAERYSDGRFDRVASLITEQSGLQESDVRLLSALLLWQRMVPNNLFRAAGAGAEGATEASLEWASRQLIASEPMLMFICDAHQAPRNTPKLCLRDYIPLLAGLDEATDKALRQAVYSCGLTTELLIMLPGRPGEHSCKVKSWSSVAVT</sequence>
<name>A0A2K9LMB1_9GAMM</name>
<keyword evidence="2" id="KW-1185">Reference proteome</keyword>
<evidence type="ECO:0000313" key="1">
    <source>
        <dbReference type="EMBL" id="AUM13468.1"/>
    </source>
</evidence>
<evidence type="ECO:0000313" key="2">
    <source>
        <dbReference type="Proteomes" id="UP000235116"/>
    </source>
</evidence>
<gene>
    <name evidence="1" type="ORF">Kalk_14010</name>
</gene>
<reference evidence="2" key="1">
    <citation type="submission" date="2017-08" db="EMBL/GenBank/DDBJ databases">
        <title>Direct submision.</title>
        <authorList>
            <person name="Kim S.-J."/>
            <person name="Rhee S.-K."/>
        </authorList>
    </citation>
    <scope>NUCLEOTIDE SEQUENCE [LARGE SCALE GENOMIC DNA]</scope>
    <source>
        <strain evidence="2">GI5</strain>
    </source>
</reference>
<dbReference type="RefSeq" id="WP_101894844.1">
    <property type="nucleotide sequence ID" value="NZ_CP022684.1"/>
</dbReference>
<dbReference type="EMBL" id="CP022684">
    <property type="protein sequence ID" value="AUM13468.1"/>
    <property type="molecule type" value="Genomic_DNA"/>
</dbReference>
<dbReference type="Proteomes" id="UP000235116">
    <property type="component" value="Chromosome"/>
</dbReference>
<dbReference type="OrthoDB" id="6138887at2"/>
<protein>
    <submittedName>
        <fullName evidence="1">Uncharacterized protein</fullName>
    </submittedName>
</protein>